<dbReference type="PANTHER" id="PTHR33121">
    <property type="entry name" value="CYCLIC DI-GMP PHOSPHODIESTERASE PDEF"/>
    <property type="match status" value="1"/>
</dbReference>
<dbReference type="SMART" id="SM00448">
    <property type="entry name" value="REC"/>
    <property type="match status" value="1"/>
</dbReference>
<dbReference type="EMBL" id="MTSD02000007">
    <property type="protein sequence ID" value="OOV86352.1"/>
    <property type="molecule type" value="Genomic_DNA"/>
</dbReference>
<evidence type="ECO:0000259" key="2">
    <source>
        <dbReference type="PROSITE" id="PS50110"/>
    </source>
</evidence>
<evidence type="ECO:0000313" key="4">
    <source>
        <dbReference type="EMBL" id="OOV86352.1"/>
    </source>
</evidence>
<dbReference type="GO" id="GO:0000160">
    <property type="term" value="P:phosphorelay signal transduction system"/>
    <property type="evidence" value="ECO:0007669"/>
    <property type="project" value="InterPro"/>
</dbReference>
<sequence length="405" mass="45209">MSDFSTEPTKRLLVIDDEREICGLVAEIAEMQGFSCEQCSVLSSLDELTLCPMPDILVLDLSMPDVDGIEVINHLGSLPVKPQLILMTGFERSVLDGAHKLADRLHVPVLGQLNKPISLNTLTELLKQPFIKQNQGQTLPSSSTIAALKFNPEDIQTGLQQNEFIAYYQPQINLKTGELHGAEALVRWHHPNGLIMPDDFLPLIESNQQILLLTESVIEQALKQMTIWLESGLPPLQISINLSAAYLYELDLPALMTRLLKRYQAPADMITFEITERIGLSDHNQAVSDTLTRLRLKSFSLSIDDFGTGYSSLSQLNQLPFNEIKIDKSFVFHMLSSPISKAIVESSVTLSHQLGVRCVAEGIETEEMKQALCKMGCHIGQGYLYSKALPPDEFLNWTENYISEN</sequence>
<feature type="domain" description="EAL" evidence="3">
    <location>
        <begin position="148"/>
        <end position="402"/>
    </location>
</feature>
<proteinExistence type="predicted"/>
<accession>A0A1T1H942</accession>
<keyword evidence="1" id="KW-0597">Phosphoprotein</keyword>
<dbReference type="PROSITE" id="PS50883">
    <property type="entry name" value="EAL"/>
    <property type="match status" value="1"/>
</dbReference>
<dbReference type="InterPro" id="IPR001633">
    <property type="entry name" value="EAL_dom"/>
</dbReference>
<organism evidence="4 5">
    <name type="scientific">Oceanospirillum linum</name>
    <dbReference type="NCBI Taxonomy" id="966"/>
    <lineage>
        <taxon>Bacteria</taxon>
        <taxon>Pseudomonadati</taxon>
        <taxon>Pseudomonadota</taxon>
        <taxon>Gammaproteobacteria</taxon>
        <taxon>Oceanospirillales</taxon>
        <taxon>Oceanospirillaceae</taxon>
        <taxon>Oceanospirillum</taxon>
    </lineage>
</organism>
<evidence type="ECO:0000259" key="3">
    <source>
        <dbReference type="PROSITE" id="PS50883"/>
    </source>
</evidence>
<dbReference type="SMART" id="SM00052">
    <property type="entry name" value="EAL"/>
    <property type="match status" value="1"/>
</dbReference>
<dbReference type="PANTHER" id="PTHR33121:SF71">
    <property type="entry name" value="OXYGEN SENSOR PROTEIN DOSP"/>
    <property type="match status" value="1"/>
</dbReference>
<evidence type="ECO:0000256" key="1">
    <source>
        <dbReference type="PROSITE-ProRule" id="PRU00169"/>
    </source>
</evidence>
<dbReference type="InterPro" id="IPR011006">
    <property type="entry name" value="CheY-like_superfamily"/>
</dbReference>
<dbReference type="Gene3D" id="3.20.20.450">
    <property type="entry name" value="EAL domain"/>
    <property type="match status" value="1"/>
</dbReference>
<dbReference type="RefSeq" id="WP_078320471.1">
    <property type="nucleotide sequence ID" value="NZ_FXTS01000008.1"/>
</dbReference>
<dbReference type="Pfam" id="PF00563">
    <property type="entry name" value="EAL"/>
    <property type="match status" value="1"/>
</dbReference>
<dbReference type="InterPro" id="IPR050706">
    <property type="entry name" value="Cyclic-di-GMP_PDE-like"/>
</dbReference>
<dbReference type="Proteomes" id="UP000190064">
    <property type="component" value="Unassembled WGS sequence"/>
</dbReference>
<gene>
    <name evidence="4" type="ORF">BTA35_0214180</name>
</gene>
<evidence type="ECO:0000313" key="5">
    <source>
        <dbReference type="Proteomes" id="UP000190064"/>
    </source>
</evidence>
<comment type="caution">
    <text evidence="4">The sequence shown here is derived from an EMBL/GenBank/DDBJ whole genome shotgun (WGS) entry which is preliminary data.</text>
</comment>
<feature type="modified residue" description="4-aspartylphosphate" evidence="1">
    <location>
        <position position="60"/>
    </location>
</feature>
<dbReference type="AlphaFoldDB" id="A0A1T1H942"/>
<dbReference type="SUPFAM" id="SSF141868">
    <property type="entry name" value="EAL domain-like"/>
    <property type="match status" value="1"/>
</dbReference>
<name>A0A1T1H942_OCELI</name>
<reference evidence="4" key="1">
    <citation type="submission" date="2017-02" db="EMBL/GenBank/DDBJ databases">
        <title>Draft Genome Sequence of the Salt Water Bacterium Oceanospirillum linum ATCC 11336.</title>
        <authorList>
            <person name="Trachtenberg A.M."/>
            <person name="Carney J.G."/>
            <person name="Linnane J.D."/>
            <person name="Rheaume B.A."/>
            <person name="Pitts N.L."/>
            <person name="Mykles D.L."/>
            <person name="Maclea K.S."/>
        </authorList>
    </citation>
    <scope>NUCLEOTIDE SEQUENCE [LARGE SCALE GENOMIC DNA]</scope>
    <source>
        <strain evidence="4">ATCC 11336</strain>
    </source>
</reference>
<dbReference type="InterPro" id="IPR035919">
    <property type="entry name" value="EAL_sf"/>
</dbReference>
<dbReference type="PROSITE" id="PS50110">
    <property type="entry name" value="RESPONSE_REGULATORY"/>
    <property type="match status" value="1"/>
</dbReference>
<dbReference type="GO" id="GO:0071111">
    <property type="term" value="F:cyclic-guanylate-specific phosphodiesterase activity"/>
    <property type="evidence" value="ECO:0007669"/>
    <property type="project" value="InterPro"/>
</dbReference>
<dbReference type="SUPFAM" id="SSF52172">
    <property type="entry name" value="CheY-like"/>
    <property type="match status" value="1"/>
</dbReference>
<feature type="domain" description="Response regulatory" evidence="2">
    <location>
        <begin position="11"/>
        <end position="130"/>
    </location>
</feature>
<dbReference type="STRING" id="966.BTA35_0214180"/>
<dbReference type="Pfam" id="PF00072">
    <property type="entry name" value="Response_reg"/>
    <property type="match status" value="1"/>
</dbReference>
<evidence type="ECO:0008006" key="6">
    <source>
        <dbReference type="Google" id="ProtNLM"/>
    </source>
</evidence>
<dbReference type="InterPro" id="IPR001789">
    <property type="entry name" value="Sig_transdc_resp-reg_receiver"/>
</dbReference>
<protein>
    <recommendedName>
        <fullName evidence="6">Diguanylate phosphodiesterase</fullName>
    </recommendedName>
</protein>
<dbReference type="Gene3D" id="3.40.50.2300">
    <property type="match status" value="1"/>
</dbReference>
<dbReference type="CDD" id="cd01948">
    <property type="entry name" value="EAL"/>
    <property type="match status" value="1"/>
</dbReference>
<keyword evidence="5" id="KW-1185">Reference proteome</keyword>